<dbReference type="RefSeq" id="WP_255842959.1">
    <property type="nucleotide sequence ID" value="NZ_CP094358.1"/>
</dbReference>
<dbReference type="InterPro" id="IPR011051">
    <property type="entry name" value="RmlC_Cupin_sf"/>
</dbReference>
<protein>
    <submittedName>
        <fullName evidence="2">Cupin domain-containing protein</fullName>
    </submittedName>
</protein>
<dbReference type="InterPro" id="IPR013096">
    <property type="entry name" value="Cupin_2"/>
</dbReference>
<reference evidence="2" key="1">
    <citation type="submission" date="2022-03" db="EMBL/GenBank/DDBJ databases">
        <title>Description of Abyssus ytuae gen. nov., sp. nov., a novel member of the family Flavobacteriaceae isolated from the sediment of Mariana Trench.</title>
        <authorList>
            <person name="Zhang J."/>
            <person name="Xu X."/>
        </authorList>
    </citation>
    <scope>NUCLEOTIDE SEQUENCE</scope>
    <source>
        <strain evidence="2">MT3330</strain>
    </source>
</reference>
<evidence type="ECO:0000313" key="3">
    <source>
        <dbReference type="Proteomes" id="UP000831290"/>
    </source>
</evidence>
<dbReference type="InterPro" id="IPR014710">
    <property type="entry name" value="RmlC-like_jellyroll"/>
</dbReference>
<dbReference type="SUPFAM" id="SSF51182">
    <property type="entry name" value="RmlC-like cupins"/>
    <property type="match status" value="1"/>
</dbReference>
<dbReference type="Proteomes" id="UP000831290">
    <property type="component" value="Chromosome"/>
</dbReference>
<keyword evidence="3" id="KW-1185">Reference proteome</keyword>
<dbReference type="Pfam" id="PF07883">
    <property type="entry name" value="Cupin_2"/>
    <property type="match status" value="1"/>
</dbReference>
<sequence length="111" mass="12636">MKESCFPEIIDRHPSAKILLEGVISRLVQAGNQQFIFMEFEKDVEVPTHSHNAQWGVVLEGEMELTVNGEPRILKKGDSYFLEKGVLHSAKIKAGYKDLTLFDEADRYKAQ</sequence>
<dbReference type="EMBL" id="CP094358">
    <property type="protein sequence ID" value="UOB17480.1"/>
    <property type="molecule type" value="Genomic_DNA"/>
</dbReference>
<dbReference type="Gene3D" id="2.60.120.10">
    <property type="entry name" value="Jelly Rolls"/>
    <property type="match status" value="1"/>
</dbReference>
<evidence type="ECO:0000259" key="1">
    <source>
        <dbReference type="Pfam" id="PF07883"/>
    </source>
</evidence>
<evidence type="ECO:0000313" key="2">
    <source>
        <dbReference type="EMBL" id="UOB17480.1"/>
    </source>
</evidence>
<feature type="domain" description="Cupin type-2" evidence="1">
    <location>
        <begin position="38"/>
        <end position="90"/>
    </location>
</feature>
<dbReference type="KEGG" id="fbm:MQE35_17305"/>
<name>A0A9E6ZN94_9FLAO</name>
<gene>
    <name evidence="2" type="ORF">MQE35_17305</name>
</gene>
<accession>A0A9E6ZN94</accession>
<proteinExistence type="predicted"/>
<dbReference type="AlphaFoldDB" id="A0A9E6ZN94"/>
<organism evidence="2 3">
    <name type="scientific">Abyssalbus ytuae</name>
    <dbReference type="NCBI Taxonomy" id="2926907"/>
    <lineage>
        <taxon>Bacteria</taxon>
        <taxon>Pseudomonadati</taxon>
        <taxon>Bacteroidota</taxon>
        <taxon>Flavobacteriia</taxon>
        <taxon>Flavobacteriales</taxon>
        <taxon>Flavobacteriaceae</taxon>
        <taxon>Abyssalbus</taxon>
    </lineage>
</organism>